<feature type="domain" description="CHHC U11-48K-type" evidence="17">
    <location>
        <begin position="29"/>
        <end position="56"/>
    </location>
</feature>
<proteinExistence type="inferred from homology"/>
<reference evidence="19" key="2">
    <citation type="submission" date="2018-04" db="EMBL/GenBank/DDBJ databases">
        <title>Leveraging single-cell genomics to expand the Fungal Tree of Life.</title>
        <authorList>
            <consortium name="DOE Joint Genome Institute"/>
            <person name="Ahrendt S.R."/>
            <person name="Quandt C.A."/>
            <person name="Ciobanu D."/>
            <person name="Clum A."/>
            <person name="Salamov A."/>
            <person name="Andreopoulos B."/>
            <person name="Cheng J.-F."/>
            <person name="Woyke T."/>
            <person name="Pelin A."/>
            <person name="Henrissat B."/>
            <person name="Benny G.L."/>
            <person name="Smith M.E."/>
            <person name="James T.Y."/>
            <person name="Grigoriev I.V."/>
        </authorList>
    </citation>
    <scope>NUCLEOTIDE SEQUENCE</scope>
    <source>
        <strain evidence="19">ATCC 52028</strain>
    </source>
</reference>
<organism evidence="19 21">
    <name type="scientific">Caulochytrium protostelioides</name>
    <dbReference type="NCBI Taxonomy" id="1555241"/>
    <lineage>
        <taxon>Eukaryota</taxon>
        <taxon>Fungi</taxon>
        <taxon>Fungi incertae sedis</taxon>
        <taxon>Chytridiomycota</taxon>
        <taxon>Chytridiomycota incertae sedis</taxon>
        <taxon>Chytridiomycetes</taxon>
        <taxon>Caulochytriales</taxon>
        <taxon>Caulochytriaceae</taxon>
        <taxon>Caulochytrium</taxon>
    </lineage>
</organism>
<name>A0A4P9XAM7_9FUNG</name>
<dbReference type="InterPro" id="IPR007871">
    <property type="entry name" value="Methyltransferase_TRM13"/>
</dbReference>
<evidence type="ECO:0000256" key="11">
    <source>
        <dbReference type="ARBA" id="ARBA00022833"/>
    </source>
</evidence>
<reference evidence="18" key="3">
    <citation type="submission" date="2018-08" db="EMBL/GenBank/DDBJ databases">
        <title>Leveraging single-cell genomics to expand the Fungal Tree of Life.</title>
        <authorList>
            <consortium name="DOE Joint Genome Institute"/>
            <person name="Ahrendt S.R."/>
            <person name="Quandt C.A."/>
            <person name="Ciobanu D."/>
            <person name="Clum A."/>
            <person name="Salamov A."/>
            <person name="Andreopoulos B."/>
            <person name="Cheng J.-F."/>
            <person name="Woyke T."/>
            <person name="Pelin A."/>
            <person name="Henrissat B."/>
            <person name="Reynolds N."/>
            <person name="Benny G.L."/>
            <person name="Smith M.E."/>
            <person name="James T.Y."/>
            <person name="Grigoriev I.V."/>
        </authorList>
    </citation>
    <scope>NUCLEOTIDE SEQUENCE</scope>
    <source>
        <strain evidence="18">ATCC 52028</strain>
    </source>
</reference>
<comment type="similarity">
    <text evidence="2 15">Belongs to the methyltransferase TRM13 family.</text>
</comment>
<evidence type="ECO:0000313" key="20">
    <source>
        <dbReference type="Proteomes" id="UP000268535"/>
    </source>
</evidence>
<evidence type="ECO:0000313" key="18">
    <source>
        <dbReference type="EMBL" id="RKO97721.1"/>
    </source>
</evidence>
<sequence>MPTVAPTTAPNAPGTERKRKRFPKCAQQRILCPLDPKHTVAVADLDRHMAKCNARQRPRPSWHASCVNDASEPCDVPLADPLIRSWLPSLPLAVFKQHVAQIEAAFSRHVEHPTALEHELRAPVEEQCHSSLKTSGGRAPENKHLRQQGALLHWMEKLDWIGGASEGPPFSRVFVDFGAGKGDLTERVQHAIAYHTGASRSTAPADVRYLLVDRQHFRHKRDVAADESHPELQRLTMDIQDLNLAAAPFIQAVPETAAALNVMAISKHLCGAATDLTLRCLIKFEAAVSESSPSKRCSGIVVALCCHHVCNPSTYVGMEYLQSLGIALPAPDAPVPDLDVFNTLVSLTSWATCGRVLPFSARKHAEEHSGASADPNHRNDPATEPEASKAALEDEHWSGLPFEERELLGLKAKQLLNAGRVHYLKKAGWSSVKLVSYVDRSTTLENRALIAHP</sequence>
<evidence type="ECO:0000313" key="21">
    <source>
        <dbReference type="Proteomes" id="UP000274922"/>
    </source>
</evidence>
<evidence type="ECO:0000256" key="4">
    <source>
        <dbReference type="ARBA" id="ARBA00015883"/>
    </source>
</evidence>
<dbReference type="GO" id="GO:0008270">
    <property type="term" value="F:zinc ion binding"/>
    <property type="evidence" value="ECO:0007669"/>
    <property type="project" value="UniProtKB-KW"/>
</dbReference>
<keyword evidence="6 15" id="KW-0808">Transferase</keyword>
<evidence type="ECO:0000256" key="2">
    <source>
        <dbReference type="ARBA" id="ARBA00005265"/>
    </source>
</evidence>
<dbReference type="Pfam" id="PF05253">
    <property type="entry name" value="zf-U11-48K"/>
    <property type="match status" value="1"/>
</dbReference>
<comment type="catalytic activity">
    <reaction evidence="13 15">
        <text>cytidine(4) in tRNA(Gly)(GCC) + S-adenosyl-L-methionine = 2'-O-methylcytidine(4) in tRNA(Gly)(GCC) + S-adenosyl-L-homocysteine + H(+)</text>
        <dbReference type="Rhea" id="RHEA:43192"/>
        <dbReference type="Rhea" id="RHEA-COMP:10399"/>
        <dbReference type="Rhea" id="RHEA-COMP:10400"/>
        <dbReference type="ChEBI" id="CHEBI:15378"/>
        <dbReference type="ChEBI" id="CHEBI:57856"/>
        <dbReference type="ChEBI" id="CHEBI:59789"/>
        <dbReference type="ChEBI" id="CHEBI:74495"/>
        <dbReference type="ChEBI" id="CHEBI:82748"/>
        <dbReference type="EC" id="2.1.1.225"/>
    </reaction>
</comment>
<feature type="compositionally biased region" description="Basic and acidic residues" evidence="16">
    <location>
        <begin position="366"/>
        <end position="381"/>
    </location>
</feature>
<comment type="catalytic activity">
    <reaction evidence="14 15">
        <text>adenosine(4) in tRNA(His) + S-adenosyl-L-methionine = 2'-O-methyladenosine(4) in tRNA(His) + S-adenosyl-L-homocysteine + H(+)</text>
        <dbReference type="Rhea" id="RHEA:43196"/>
        <dbReference type="Rhea" id="RHEA-COMP:10401"/>
        <dbReference type="Rhea" id="RHEA-COMP:10402"/>
        <dbReference type="ChEBI" id="CHEBI:15378"/>
        <dbReference type="ChEBI" id="CHEBI:57856"/>
        <dbReference type="ChEBI" id="CHEBI:59789"/>
        <dbReference type="ChEBI" id="CHEBI:74411"/>
        <dbReference type="ChEBI" id="CHEBI:74477"/>
        <dbReference type="EC" id="2.1.1.225"/>
    </reaction>
</comment>
<evidence type="ECO:0000256" key="15">
    <source>
        <dbReference type="RuleBase" id="RU367103"/>
    </source>
</evidence>
<dbReference type="GO" id="GO:0030488">
    <property type="term" value="P:tRNA methylation"/>
    <property type="evidence" value="ECO:0007669"/>
    <property type="project" value="InterPro"/>
</dbReference>
<dbReference type="Pfam" id="PF05206">
    <property type="entry name" value="TRM13"/>
    <property type="match status" value="1"/>
</dbReference>
<dbReference type="InterPro" id="IPR022776">
    <property type="entry name" value="TRM13/UPF0224_CHHC_Znf_dom"/>
</dbReference>
<evidence type="ECO:0000256" key="10">
    <source>
        <dbReference type="ARBA" id="ARBA00022771"/>
    </source>
</evidence>
<keyword evidence="9 15" id="KW-0479">Metal-binding</keyword>
<comment type="catalytic activity">
    <reaction evidence="12 15">
        <text>cytidine(4) in tRNA(Pro) + S-adenosyl-L-methionine = 2'-O-methylcytidine(4) in tRNA(Pro) + S-adenosyl-L-homocysteine + H(+)</text>
        <dbReference type="Rhea" id="RHEA:32767"/>
        <dbReference type="Rhea" id="RHEA-COMP:10397"/>
        <dbReference type="Rhea" id="RHEA-COMP:10398"/>
        <dbReference type="ChEBI" id="CHEBI:15378"/>
        <dbReference type="ChEBI" id="CHEBI:57856"/>
        <dbReference type="ChEBI" id="CHEBI:59789"/>
        <dbReference type="ChEBI" id="CHEBI:74495"/>
        <dbReference type="ChEBI" id="CHEBI:82748"/>
        <dbReference type="EC" id="2.1.1.225"/>
    </reaction>
</comment>
<keyword evidence="11 15" id="KW-0862">Zinc</keyword>
<keyword evidence="5 15" id="KW-0489">Methyltransferase</keyword>
<keyword evidence="21" id="KW-1185">Reference proteome</keyword>
<protein>
    <recommendedName>
        <fullName evidence="4 15">tRNA:m(4)X modification enzyme TRM13</fullName>
        <ecNumber evidence="3 15">2.1.1.225</ecNumber>
    </recommendedName>
</protein>
<evidence type="ECO:0000256" key="5">
    <source>
        <dbReference type="ARBA" id="ARBA00022603"/>
    </source>
</evidence>
<evidence type="ECO:0000256" key="8">
    <source>
        <dbReference type="ARBA" id="ARBA00022694"/>
    </source>
</evidence>
<evidence type="ECO:0000256" key="16">
    <source>
        <dbReference type="SAM" id="MobiDB-lite"/>
    </source>
</evidence>
<keyword evidence="10 15" id="KW-0863">Zinc-finger</keyword>
<accession>A0A4P9XAM7</accession>
<evidence type="ECO:0000256" key="7">
    <source>
        <dbReference type="ARBA" id="ARBA00022691"/>
    </source>
</evidence>
<evidence type="ECO:0000256" key="1">
    <source>
        <dbReference type="ARBA" id="ARBA00002267"/>
    </source>
</evidence>
<dbReference type="Proteomes" id="UP000274922">
    <property type="component" value="Unassembled WGS sequence"/>
</dbReference>
<dbReference type="STRING" id="1555241.A0A4P9XAM7"/>
<dbReference type="OrthoDB" id="258806at2759"/>
<evidence type="ECO:0000313" key="19">
    <source>
        <dbReference type="EMBL" id="RKP02385.1"/>
    </source>
</evidence>
<evidence type="ECO:0000259" key="17">
    <source>
        <dbReference type="PROSITE" id="PS51800"/>
    </source>
</evidence>
<keyword evidence="8 15" id="KW-0819">tRNA processing</keyword>
<evidence type="ECO:0000256" key="12">
    <source>
        <dbReference type="ARBA" id="ARBA00048165"/>
    </source>
</evidence>
<dbReference type="EMBL" id="ML014144">
    <property type="protein sequence ID" value="RKP02385.1"/>
    <property type="molecule type" value="Genomic_DNA"/>
</dbReference>
<feature type="region of interest" description="Disordered" evidence="16">
    <location>
        <begin position="366"/>
        <end position="390"/>
    </location>
</feature>
<reference evidence="20 21" key="1">
    <citation type="journal article" date="2018" name="Nat. Microbiol.">
        <title>Leveraging single-cell genomics to expand the fungal tree of life.</title>
        <authorList>
            <person name="Ahrendt S.R."/>
            <person name="Quandt C.A."/>
            <person name="Ciobanu D."/>
            <person name="Clum A."/>
            <person name="Salamov A."/>
            <person name="Andreopoulos B."/>
            <person name="Cheng J.F."/>
            <person name="Woyke T."/>
            <person name="Pelin A."/>
            <person name="Henrissat B."/>
            <person name="Reynolds N.K."/>
            <person name="Benny G.L."/>
            <person name="Smith M.E."/>
            <person name="James T.Y."/>
            <person name="Grigoriev I.V."/>
        </authorList>
    </citation>
    <scope>NUCLEOTIDE SEQUENCE [LARGE SCALE GENOMIC DNA]</scope>
    <source>
        <strain evidence="20 21">ATCC 52028</strain>
    </source>
</reference>
<evidence type="ECO:0000256" key="13">
    <source>
        <dbReference type="ARBA" id="ARBA00048635"/>
    </source>
</evidence>
<dbReference type="PROSITE" id="PS51800">
    <property type="entry name" value="ZF_CHHC_U11_48K"/>
    <property type="match status" value="1"/>
</dbReference>
<dbReference type="EMBL" id="ML009183">
    <property type="protein sequence ID" value="RKO97721.1"/>
    <property type="molecule type" value="Genomic_DNA"/>
</dbReference>
<evidence type="ECO:0000256" key="6">
    <source>
        <dbReference type="ARBA" id="ARBA00022679"/>
    </source>
</evidence>
<evidence type="ECO:0000256" key="14">
    <source>
        <dbReference type="ARBA" id="ARBA00049393"/>
    </source>
</evidence>
<evidence type="ECO:0000256" key="9">
    <source>
        <dbReference type="ARBA" id="ARBA00022723"/>
    </source>
</evidence>
<dbReference type="GO" id="GO:0106050">
    <property type="term" value="F:tRNA 2'-O-methyltransferase activity"/>
    <property type="evidence" value="ECO:0007669"/>
    <property type="project" value="UniProtKB-UniRule"/>
</dbReference>
<gene>
    <name evidence="18" type="ORF">CAUPRSCDRAFT_6090</name>
    <name evidence="19" type="ORF">CXG81DRAFT_10827</name>
</gene>
<dbReference type="PANTHER" id="PTHR12998">
    <property type="entry name" value="TRNA:M(4)X MODIFICATION ENZYME TRM13 HOMOLOG"/>
    <property type="match status" value="1"/>
</dbReference>
<evidence type="ECO:0000256" key="3">
    <source>
        <dbReference type="ARBA" id="ARBA00012810"/>
    </source>
</evidence>
<feature type="region of interest" description="Disordered" evidence="16">
    <location>
        <begin position="1"/>
        <end position="21"/>
    </location>
</feature>
<dbReference type="EC" id="2.1.1.225" evidence="3 15"/>
<dbReference type="AlphaFoldDB" id="A0A4P9XAM7"/>
<keyword evidence="7 15" id="KW-0949">S-adenosyl-L-methionine</keyword>
<feature type="compositionally biased region" description="Low complexity" evidence="16">
    <location>
        <begin position="1"/>
        <end position="14"/>
    </location>
</feature>
<dbReference type="PANTHER" id="PTHR12998:SF0">
    <property type="entry name" value="TRNA:M(4)X MODIFICATION ENZYME TRM13 HOMOLOG"/>
    <property type="match status" value="1"/>
</dbReference>
<dbReference type="Proteomes" id="UP000268535">
    <property type="component" value="Unassembled WGS sequence"/>
</dbReference>
<comment type="function">
    <text evidence="1 15">tRNA methylase which 2'-O-methylates cytidine(4) in tRNA(Pro) and tRNA(Gly)(GCC), and adenosine(4) in tRNA(His).</text>
</comment>
<dbReference type="InterPro" id="IPR039044">
    <property type="entry name" value="Trm13"/>
</dbReference>